<keyword evidence="3" id="KW-1185">Reference proteome</keyword>
<feature type="transmembrane region" description="Helical" evidence="1">
    <location>
        <begin position="154"/>
        <end position="175"/>
    </location>
</feature>
<dbReference type="InterPro" id="IPR005625">
    <property type="entry name" value="PepSY-ass_TM"/>
</dbReference>
<dbReference type="Proteomes" id="UP000254651">
    <property type="component" value="Unassembled WGS sequence"/>
</dbReference>
<sequence length="478" mass="52464">MNDSPAFSDTAAAQAKRRYLTIWRWHFYAGIFTTPFLILLAATGLAMLLFANISGRDGERMRVVPQAAVQPLSAQAEAARRALHSDSASVVQYIAPRSADTVAVFRIDDGGKAVMAAVDPYTAQVLKTYPRHQDWYHLMDEIHSDILLGSFGDYLLETAASLTILLIVSGIYLWWSQSAGKGSLPRRLKSLFLPRFGQGRSAWRSLHGAAGLWVSLVLLTFCLSGLAWAGIWGGKAVQAWNQFPAGKWGVAPIPQSDAATHGMLLNDGKTKEVPWVLELTPMPQSGTAAGADGIRSDVPLTLETLDRYAREIGFEGRYQLNLPKGETGVWTLSQDSMSYDSDSPTVDRTVHIDQYSGKVLADIRYDDYNLFGKFMAVSIALHMGTLGWWSIAANAAFCLTVIMMCISGWVMWWKRRPSGASGLIPPARHIPLPPFWGMALPLLLIAALFPTALAAIAAVWLLDRLVLTRIPALSGWFK</sequence>
<evidence type="ECO:0000313" key="2">
    <source>
        <dbReference type="EMBL" id="STZ76766.1"/>
    </source>
</evidence>
<name>A0A378UHG7_BERDE</name>
<organism evidence="2 3">
    <name type="scientific">Bergeriella denitrificans</name>
    <name type="common">Neisseria denitrificans</name>
    <dbReference type="NCBI Taxonomy" id="494"/>
    <lineage>
        <taxon>Bacteria</taxon>
        <taxon>Pseudomonadati</taxon>
        <taxon>Pseudomonadota</taxon>
        <taxon>Betaproteobacteria</taxon>
        <taxon>Neisseriales</taxon>
        <taxon>Neisseriaceae</taxon>
        <taxon>Bergeriella</taxon>
    </lineage>
</organism>
<gene>
    <name evidence="2" type="ORF">NCTC10295_01550</name>
</gene>
<proteinExistence type="predicted"/>
<feature type="transmembrane region" description="Helical" evidence="1">
    <location>
        <begin position="27"/>
        <end position="51"/>
    </location>
</feature>
<dbReference type="EMBL" id="UGQS01000002">
    <property type="protein sequence ID" value="STZ76766.1"/>
    <property type="molecule type" value="Genomic_DNA"/>
</dbReference>
<dbReference type="PANTHER" id="PTHR34219:SF1">
    <property type="entry name" value="PEPSY DOMAIN-CONTAINING PROTEIN"/>
    <property type="match status" value="1"/>
</dbReference>
<reference evidence="2 3" key="1">
    <citation type="submission" date="2018-06" db="EMBL/GenBank/DDBJ databases">
        <authorList>
            <consortium name="Pathogen Informatics"/>
            <person name="Doyle S."/>
        </authorList>
    </citation>
    <scope>NUCLEOTIDE SEQUENCE [LARGE SCALE GENOMIC DNA]</scope>
    <source>
        <strain evidence="2 3">NCTC10295</strain>
    </source>
</reference>
<dbReference type="AlphaFoldDB" id="A0A378UHG7"/>
<keyword evidence="1" id="KW-0812">Transmembrane</keyword>
<feature type="transmembrane region" description="Helical" evidence="1">
    <location>
        <begin position="210"/>
        <end position="232"/>
    </location>
</feature>
<dbReference type="RefSeq" id="WP_066077749.1">
    <property type="nucleotide sequence ID" value="NZ_CP181246.1"/>
</dbReference>
<evidence type="ECO:0000313" key="3">
    <source>
        <dbReference type="Proteomes" id="UP000254651"/>
    </source>
</evidence>
<keyword evidence="1" id="KW-0472">Membrane</keyword>
<feature type="transmembrane region" description="Helical" evidence="1">
    <location>
        <begin position="435"/>
        <end position="462"/>
    </location>
</feature>
<dbReference type="Pfam" id="PF03929">
    <property type="entry name" value="PepSY_TM"/>
    <property type="match status" value="1"/>
</dbReference>
<protein>
    <submittedName>
        <fullName evidence="2">Membrane protein</fullName>
    </submittedName>
</protein>
<feature type="transmembrane region" description="Helical" evidence="1">
    <location>
        <begin position="391"/>
        <end position="412"/>
    </location>
</feature>
<keyword evidence="1" id="KW-1133">Transmembrane helix</keyword>
<evidence type="ECO:0000256" key="1">
    <source>
        <dbReference type="SAM" id="Phobius"/>
    </source>
</evidence>
<dbReference type="PANTHER" id="PTHR34219">
    <property type="entry name" value="IRON-REGULATED INNER MEMBRANE PROTEIN-RELATED"/>
    <property type="match status" value="1"/>
</dbReference>
<accession>A0A378UHG7</accession>